<dbReference type="SMART" id="SM00232">
    <property type="entry name" value="JAB_MPN"/>
    <property type="match status" value="1"/>
</dbReference>
<feature type="compositionally biased region" description="Acidic residues" evidence="1">
    <location>
        <begin position="341"/>
        <end position="354"/>
    </location>
</feature>
<feature type="compositionally biased region" description="Low complexity" evidence="1">
    <location>
        <begin position="396"/>
        <end position="408"/>
    </location>
</feature>
<feature type="region of interest" description="Disordered" evidence="1">
    <location>
        <begin position="175"/>
        <end position="200"/>
    </location>
</feature>
<evidence type="ECO:0000259" key="2">
    <source>
        <dbReference type="PROSITE" id="PS50249"/>
    </source>
</evidence>
<keyword evidence="4" id="KW-1185">Reference proteome</keyword>
<accession>A0ABP0E5F0</accession>
<dbReference type="PANTHER" id="PTHR10410">
    <property type="entry name" value="EUKARYOTIC TRANSLATION INITIATION FACTOR 3 -RELATED"/>
    <property type="match status" value="1"/>
</dbReference>
<feature type="region of interest" description="Disordered" evidence="1">
    <location>
        <begin position="309"/>
        <end position="408"/>
    </location>
</feature>
<evidence type="ECO:0000313" key="4">
    <source>
        <dbReference type="Proteomes" id="UP001497600"/>
    </source>
</evidence>
<dbReference type="PROSITE" id="PS50249">
    <property type="entry name" value="MPN"/>
    <property type="match status" value="1"/>
</dbReference>
<dbReference type="Gene3D" id="3.40.140.10">
    <property type="entry name" value="Cytidine Deaminase, domain 2"/>
    <property type="match status" value="1"/>
</dbReference>
<dbReference type="InterPro" id="IPR000555">
    <property type="entry name" value="JAMM/MPN+_dom"/>
</dbReference>
<dbReference type="Proteomes" id="UP001497600">
    <property type="component" value="Chromosome A"/>
</dbReference>
<evidence type="ECO:0000313" key="3">
    <source>
        <dbReference type="EMBL" id="CAK7892378.1"/>
    </source>
</evidence>
<feature type="compositionally biased region" description="Basic residues" evidence="1">
    <location>
        <begin position="385"/>
        <end position="395"/>
    </location>
</feature>
<dbReference type="CDD" id="cd08069">
    <property type="entry name" value="MPN_RPN11_CSN5"/>
    <property type="match status" value="1"/>
</dbReference>
<name>A0ABP0E5F0_9ASCO</name>
<organism evidence="3 4">
    <name type="scientific">[Candida] anglica</name>
    <dbReference type="NCBI Taxonomy" id="148631"/>
    <lineage>
        <taxon>Eukaryota</taxon>
        <taxon>Fungi</taxon>
        <taxon>Dikarya</taxon>
        <taxon>Ascomycota</taxon>
        <taxon>Saccharomycotina</taxon>
        <taxon>Pichiomycetes</taxon>
        <taxon>Debaryomycetaceae</taxon>
        <taxon>Kurtzmaniella</taxon>
    </lineage>
</organism>
<dbReference type="SUPFAM" id="SSF102712">
    <property type="entry name" value="JAB1/MPN domain"/>
    <property type="match status" value="1"/>
</dbReference>
<dbReference type="EMBL" id="OZ004253">
    <property type="protein sequence ID" value="CAK7892378.1"/>
    <property type="molecule type" value="Genomic_DNA"/>
</dbReference>
<dbReference type="Pfam" id="PF01398">
    <property type="entry name" value="JAB"/>
    <property type="match status" value="1"/>
</dbReference>
<feature type="compositionally biased region" description="Acidic residues" evidence="1">
    <location>
        <begin position="317"/>
        <end position="329"/>
    </location>
</feature>
<gene>
    <name evidence="3" type="primary">RRI1</name>
    <name evidence="3" type="ORF">CAAN4_A02652</name>
</gene>
<feature type="domain" description="MPN" evidence="2">
    <location>
        <begin position="38"/>
        <end position="175"/>
    </location>
</feature>
<feature type="compositionally biased region" description="Basic and acidic residues" evidence="1">
    <location>
        <begin position="191"/>
        <end position="200"/>
    </location>
</feature>
<feature type="compositionally biased region" description="Polar residues" evidence="1">
    <location>
        <begin position="177"/>
        <end position="186"/>
    </location>
</feature>
<protein>
    <submittedName>
        <fullName evidence="3">COP9 signalosome complex subunit 5</fullName>
    </submittedName>
</protein>
<dbReference type="InterPro" id="IPR050242">
    <property type="entry name" value="JAMM_MPN+_peptidase_M67A"/>
</dbReference>
<dbReference type="InterPro" id="IPR037518">
    <property type="entry name" value="MPN"/>
</dbReference>
<reference evidence="3 4" key="1">
    <citation type="submission" date="2024-01" db="EMBL/GenBank/DDBJ databases">
        <authorList>
            <consortium name="Genoscope - CEA"/>
            <person name="William W."/>
        </authorList>
    </citation>
    <scope>NUCLEOTIDE SEQUENCE [LARGE SCALE GENOMIC DNA]</scope>
    <source>
        <strain evidence="3 4">29B2s-10</strain>
    </source>
</reference>
<proteinExistence type="predicted"/>
<sequence>MAQSGRKIDTKKLFNNEVNSKLKQDRPWKKDAKYFQKTYITSLALLKMSLHAESGGSIEIMGMMTGKIVERGIVVMDVYPLPVEGTETRVNAQAEGYEYMVQYLEQSKKAGREEHIVGWYHSHPGYGCWLSGIDVATQSLNQNFQDPYLAVVVDPSKTIAQGKVEIGAFRTYPDNYKQPTTKNGTMKQKHSSGEKKLPKEKRQDFGAHCDNYYSLDIEIIKSENDSAVIDLLTDQSWISGLINTSARSTQKEEEFSDLVQGLIDKCKEQEHGKLSLMEVSFHRKFDQIFEEEISERLLVTQAETRNSAFVSNVSPSDGEDHDMEDESDLEAGAGKALDVSDVAEEEDDDDDDMSMESTTISRNKRNDAEEDLENEEMMSAYGMARRQRKIQRRRPGSNSSSENLSRSRLGIVVDGPHYLGRQKESLSAYGEHDLKMAKNNKNMNQISRTGELIATLAIEDLLTLRAQQKVFGGLN</sequence>
<evidence type="ECO:0000256" key="1">
    <source>
        <dbReference type="SAM" id="MobiDB-lite"/>
    </source>
</evidence>